<organism evidence="7">
    <name type="scientific">Oryza brachyantha</name>
    <name type="common">malo sina</name>
    <dbReference type="NCBI Taxonomy" id="4533"/>
    <lineage>
        <taxon>Eukaryota</taxon>
        <taxon>Viridiplantae</taxon>
        <taxon>Streptophyta</taxon>
        <taxon>Embryophyta</taxon>
        <taxon>Tracheophyta</taxon>
        <taxon>Spermatophyta</taxon>
        <taxon>Magnoliopsida</taxon>
        <taxon>Liliopsida</taxon>
        <taxon>Poales</taxon>
        <taxon>Poaceae</taxon>
        <taxon>BOP clade</taxon>
        <taxon>Oryzoideae</taxon>
        <taxon>Oryzeae</taxon>
        <taxon>Oryzinae</taxon>
        <taxon>Oryza</taxon>
    </lineage>
</organism>
<evidence type="ECO:0000313" key="8">
    <source>
        <dbReference type="Proteomes" id="UP000006038"/>
    </source>
</evidence>
<dbReference type="GO" id="GO:0006952">
    <property type="term" value="P:defense response"/>
    <property type="evidence" value="ECO:0007669"/>
    <property type="project" value="UniProtKB-KW"/>
</dbReference>
<dbReference type="STRING" id="4533.J3N6T6"/>
<dbReference type="Proteomes" id="UP000006038">
    <property type="component" value="Chromosome 11"/>
</dbReference>
<dbReference type="HOGENOM" id="CLU_1818820_0_0_1"/>
<evidence type="ECO:0000256" key="4">
    <source>
        <dbReference type="ARBA" id="ARBA00022741"/>
    </source>
</evidence>
<sequence>MAELGSMLASAVVSMLKKQIGSAIGGQITLQMDLSKDLRRMAMTLESVEAVLRDAERRSVGDAAVRLWLKRLEDAAYDISGMLDELEGHGEEGIQTAASEDKFVANLDWFGKERSIFRFFRFLLIVLEVWSGKKLNVYDRFD</sequence>
<keyword evidence="3" id="KW-0677">Repeat</keyword>
<evidence type="ECO:0000256" key="5">
    <source>
        <dbReference type="ARBA" id="ARBA00022821"/>
    </source>
</evidence>
<protein>
    <recommendedName>
        <fullName evidence="6">Disease resistance N-terminal domain-containing protein</fullName>
    </recommendedName>
</protein>
<dbReference type="OMA" id="LIVLEVW"/>
<keyword evidence="8" id="KW-1185">Reference proteome</keyword>
<keyword evidence="5" id="KW-0611">Plant defense</keyword>
<dbReference type="EnsemblPlants" id="OB11G15220.1">
    <property type="protein sequence ID" value="OB11G15220.1"/>
    <property type="gene ID" value="OB11G15220"/>
</dbReference>
<comment type="similarity">
    <text evidence="1">Belongs to the disease resistance NB-LRR family.</text>
</comment>
<dbReference type="Gramene" id="OB11G15220.1">
    <property type="protein sequence ID" value="OB11G15220.1"/>
    <property type="gene ID" value="OB11G15220"/>
</dbReference>
<evidence type="ECO:0000256" key="3">
    <source>
        <dbReference type="ARBA" id="ARBA00022737"/>
    </source>
</evidence>
<keyword evidence="4" id="KW-0547">Nucleotide-binding</keyword>
<name>J3N6T6_ORYBR</name>
<dbReference type="Gene3D" id="1.20.5.4130">
    <property type="match status" value="1"/>
</dbReference>
<reference evidence="7" key="1">
    <citation type="journal article" date="2013" name="Nat. Commun.">
        <title>Whole-genome sequencing of Oryza brachyantha reveals mechanisms underlying Oryza genome evolution.</title>
        <authorList>
            <person name="Chen J."/>
            <person name="Huang Q."/>
            <person name="Gao D."/>
            <person name="Wang J."/>
            <person name="Lang Y."/>
            <person name="Liu T."/>
            <person name="Li B."/>
            <person name="Bai Z."/>
            <person name="Luis Goicoechea J."/>
            <person name="Liang C."/>
            <person name="Chen C."/>
            <person name="Zhang W."/>
            <person name="Sun S."/>
            <person name="Liao Y."/>
            <person name="Zhang X."/>
            <person name="Yang L."/>
            <person name="Song C."/>
            <person name="Wang M."/>
            <person name="Shi J."/>
            <person name="Liu G."/>
            <person name="Liu J."/>
            <person name="Zhou H."/>
            <person name="Zhou W."/>
            <person name="Yu Q."/>
            <person name="An N."/>
            <person name="Chen Y."/>
            <person name="Cai Q."/>
            <person name="Wang B."/>
            <person name="Liu B."/>
            <person name="Min J."/>
            <person name="Huang Y."/>
            <person name="Wu H."/>
            <person name="Li Z."/>
            <person name="Zhang Y."/>
            <person name="Yin Y."/>
            <person name="Song W."/>
            <person name="Jiang J."/>
            <person name="Jackson S.A."/>
            <person name="Wing R.A."/>
            <person name="Wang J."/>
            <person name="Chen M."/>
        </authorList>
    </citation>
    <scope>NUCLEOTIDE SEQUENCE [LARGE SCALE GENOMIC DNA]</scope>
    <source>
        <strain evidence="7">cv. IRGC 101232</strain>
    </source>
</reference>
<dbReference type="AlphaFoldDB" id="J3N6T6"/>
<evidence type="ECO:0000256" key="1">
    <source>
        <dbReference type="ARBA" id="ARBA00008894"/>
    </source>
</evidence>
<evidence type="ECO:0000259" key="6">
    <source>
        <dbReference type="Pfam" id="PF18052"/>
    </source>
</evidence>
<accession>J3N6T6</accession>
<dbReference type="Pfam" id="PF18052">
    <property type="entry name" value="Rx_N"/>
    <property type="match status" value="1"/>
</dbReference>
<evidence type="ECO:0000256" key="2">
    <source>
        <dbReference type="ARBA" id="ARBA00022614"/>
    </source>
</evidence>
<keyword evidence="2" id="KW-0433">Leucine-rich repeat</keyword>
<dbReference type="InterPro" id="IPR041118">
    <property type="entry name" value="Rx_N"/>
</dbReference>
<proteinExistence type="inferred from homology"/>
<dbReference type="GO" id="GO:0000166">
    <property type="term" value="F:nucleotide binding"/>
    <property type="evidence" value="ECO:0007669"/>
    <property type="project" value="UniProtKB-KW"/>
</dbReference>
<evidence type="ECO:0000313" key="7">
    <source>
        <dbReference type="EnsemblPlants" id="OB11G15220.1"/>
    </source>
</evidence>
<feature type="domain" description="Disease resistance N-terminal" evidence="6">
    <location>
        <begin position="12"/>
        <end position="91"/>
    </location>
</feature>
<reference evidence="7" key="2">
    <citation type="submission" date="2013-04" db="UniProtKB">
        <authorList>
            <consortium name="EnsemblPlants"/>
        </authorList>
    </citation>
    <scope>IDENTIFICATION</scope>
</reference>